<dbReference type="EMBL" id="LNYS01000025">
    <property type="protein sequence ID" value="KTD45295.1"/>
    <property type="molecule type" value="Genomic_DNA"/>
</dbReference>
<dbReference type="InterPro" id="IPR011060">
    <property type="entry name" value="RibuloseP-bd_barrel"/>
</dbReference>
<keyword evidence="11" id="KW-1185">Reference proteome</keyword>
<organism evidence="10 11">
    <name type="scientific">Legionella quinlivanii</name>
    <dbReference type="NCBI Taxonomy" id="45073"/>
    <lineage>
        <taxon>Bacteria</taxon>
        <taxon>Pseudomonadati</taxon>
        <taxon>Pseudomonadota</taxon>
        <taxon>Gammaproteobacteria</taxon>
        <taxon>Legionellales</taxon>
        <taxon>Legionellaceae</taxon>
        <taxon>Legionella</taxon>
    </lineage>
</organism>
<reference evidence="10 11" key="1">
    <citation type="submission" date="2015-11" db="EMBL/GenBank/DDBJ databases">
        <title>Genomic analysis of 38 Legionella species identifies large and diverse effector repertoires.</title>
        <authorList>
            <person name="Burstein D."/>
            <person name="Amaro F."/>
            <person name="Zusman T."/>
            <person name="Lifshitz Z."/>
            <person name="Cohen O."/>
            <person name="Gilbert J.A."/>
            <person name="Pupko T."/>
            <person name="Shuman H.A."/>
            <person name="Segal G."/>
        </authorList>
    </citation>
    <scope>NUCLEOTIDE SEQUENCE [LARGE SCALE GENOMIC DNA]</scope>
    <source>
        <strain evidence="10 11">CDC#1442-AUS-E</strain>
    </source>
</reference>
<dbReference type="NCBIfam" id="NF001373">
    <property type="entry name" value="PRK00278.1-6"/>
    <property type="match status" value="1"/>
</dbReference>
<dbReference type="FunFam" id="3.20.20.70:FF:000024">
    <property type="entry name" value="Indole-3-glycerol phosphate synthase"/>
    <property type="match status" value="1"/>
</dbReference>
<keyword evidence="7 8" id="KW-0456">Lyase</keyword>
<dbReference type="Gene3D" id="3.20.20.70">
    <property type="entry name" value="Aldolase class I"/>
    <property type="match status" value="1"/>
</dbReference>
<evidence type="ECO:0000256" key="2">
    <source>
        <dbReference type="ARBA" id="ARBA00004696"/>
    </source>
</evidence>
<evidence type="ECO:0000259" key="9">
    <source>
        <dbReference type="Pfam" id="PF00218"/>
    </source>
</evidence>
<dbReference type="InterPro" id="IPR045186">
    <property type="entry name" value="Indole-3-glycerol_P_synth"/>
</dbReference>
<evidence type="ECO:0000256" key="4">
    <source>
        <dbReference type="ARBA" id="ARBA00022793"/>
    </source>
</evidence>
<dbReference type="OrthoDB" id="9804217at2"/>
<evidence type="ECO:0000256" key="3">
    <source>
        <dbReference type="ARBA" id="ARBA00022605"/>
    </source>
</evidence>
<dbReference type="PANTHER" id="PTHR22854">
    <property type="entry name" value="TRYPTOPHAN BIOSYNTHESIS PROTEIN"/>
    <property type="match status" value="1"/>
</dbReference>
<dbReference type="GO" id="GO:0000162">
    <property type="term" value="P:L-tryptophan biosynthetic process"/>
    <property type="evidence" value="ECO:0007669"/>
    <property type="project" value="UniProtKB-UniRule"/>
</dbReference>
<proteinExistence type="inferred from homology"/>
<comment type="caution">
    <text evidence="10">The sequence shown here is derived from an EMBL/GenBank/DDBJ whole genome shotgun (WGS) entry which is preliminary data.</text>
</comment>
<keyword evidence="3 8" id="KW-0028">Amino-acid biosynthesis</keyword>
<evidence type="ECO:0000313" key="11">
    <source>
        <dbReference type="Proteomes" id="UP000054618"/>
    </source>
</evidence>
<evidence type="ECO:0000313" key="10">
    <source>
        <dbReference type="EMBL" id="KTD45295.1"/>
    </source>
</evidence>
<gene>
    <name evidence="8 10" type="primary">trpC</name>
    <name evidence="10" type="ORF">Lqui_2766</name>
</gene>
<dbReference type="CDD" id="cd00331">
    <property type="entry name" value="IGPS"/>
    <property type="match status" value="1"/>
</dbReference>
<dbReference type="Proteomes" id="UP000054618">
    <property type="component" value="Unassembled WGS sequence"/>
</dbReference>
<feature type="domain" description="Indole-3-glycerol phosphate synthase" evidence="9">
    <location>
        <begin position="5"/>
        <end position="253"/>
    </location>
</feature>
<evidence type="ECO:0000256" key="6">
    <source>
        <dbReference type="ARBA" id="ARBA00023141"/>
    </source>
</evidence>
<evidence type="ECO:0000256" key="5">
    <source>
        <dbReference type="ARBA" id="ARBA00022822"/>
    </source>
</evidence>
<evidence type="ECO:0000256" key="1">
    <source>
        <dbReference type="ARBA" id="ARBA00001633"/>
    </source>
</evidence>
<dbReference type="HAMAP" id="MF_00134_B">
    <property type="entry name" value="IGPS_B"/>
    <property type="match status" value="1"/>
</dbReference>
<dbReference type="STRING" id="45073.Lqui_2766"/>
<accession>A0A0W0XL56</accession>
<dbReference type="UniPathway" id="UPA00035">
    <property type="reaction ID" value="UER00043"/>
</dbReference>
<protein>
    <recommendedName>
        <fullName evidence="8">Indole-3-glycerol phosphate synthase</fullName>
        <shortName evidence="8">IGPS</shortName>
        <ecNumber evidence="8">4.1.1.48</ecNumber>
    </recommendedName>
</protein>
<dbReference type="GO" id="GO:0004425">
    <property type="term" value="F:indole-3-glycerol-phosphate synthase activity"/>
    <property type="evidence" value="ECO:0007669"/>
    <property type="project" value="UniProtKB-UniRule"/>
</dbReference>
<dbReference type="SUPFAM" id="SSF51366">
    <property type="entry name" value="Ribulose-phoshate binding barrel"/>
    <property type="match status" value="1"/>
</dbReference>
<dbReference type="PROSITE" id="PS00614">
    <property type="entry name" value="IGPS"/>
    <property type="match status" value="1"/>
</dbReference>
<sequence length="258" mass="28877">MSSVLDKIAEYKREEVEKAKRLRPLAQLREQEFLPSRNFAAALQSRKPSIIAEIKKASPSKGVIRDDFNVAEIAGIYEKNGASCLSVLTDEHFFMGKAENLQIAKAHSSCPALRKDFIIDSYQVDESRALGADCILLIAAILDDAQLLDFCQQAQALNMAVLVESHTLDELQRAIKLPTPLMGINNRSLHNFRTDIQTTIELSNYIPPDKLIITESGINTHDDILKMQAAGIHHFLIGESLMRSPDIGKKLREFLHQD</sequence>
<dbReference type="InterPro" id="IPR013798">
    <property type="entry name" value="Indole-3-glycerol_P_synth_dom"/>
</dbReference>
<dbReference type="InterPro" id="IPR001468">
    <property type="entry name" value="Indole-3-GlycerolPSynthase_CS"/>
</dbReference>
<evidence type="ECO:0000256" key="8">
    <source>
        <dbReference type="HAMAP-Rule" id="MF_00134"/>
    </source>
</evidence>
<dbReference type="GO" id="GO:0004640">
    <property type="term" value="F:phosphoribosylanthranilate isomerase activity"/>
    <property type="evidence" value="ECO:0007669"/>
    <property type="project" value="TreeGrafter"/>
</dbReference>
<dbReference type="InterPro" id="IPR013785">
    <property type="entry name" value="Aldolase_TIM"/>
</dbReference>
<comment type="catalytic activity">
    <reaction evidence="1 8">
        <text>1-(2-carboxyphenylamino)-1-deoxy-D-ribulose 5-phosphate + H(+) = (1S,2R)-1-C-(indol-3-yl)glycerol 3-phosphate + CO2 + H2O</text>
        <dbReference type="Rhea" id="RHEA:23476"/>
        <dbReference type="ChEBI" id="CHEBI:15377"/>
        <dbReference type="ChEBI" id="CHEBI:15378"/>
        <dbReference type="ChEBI" id="CHEBI:16526"/>
        <dbReference type="ChEBI" id="CHEBI:58613"/>
        <dbReference type="ChEBI" id="CHEBI:58866"/>
        <dbReference type="EC" id="4.1.1.48"/>
    </reaction>
</comment>
<comment type="similarity">
    <text evidence="8">Belongs to the TrpC family.</text>
</comment>
<dbReference type="NCBIfam" id="NF001377">
    <property type="entry name" value="PRK00278.2-4"/>
    <property type="match status" value="1"/>
</dbReference>
<dbReference type="PATRIC" id="fig|45073.5.peg.2942"/>
<dbReference type="EC" id="4.1.1.48" evidence="8"/>
<name>A0A0W0XL56_9GAMM</name>
<keyword evidence="5 8" id="KW-0822">Tryptophan biosynthesis</keyword>
<evidence type="ECO:0000256" key="7">
    <source>
        <dbReference type="ARBA" id="ARBA00023239"/>
    </source>
</evidence>
<keyword evidence="4 8" id="KW-0210">Decarboxylase</keyword>
<dbReference type="RefSeq" id="WP_058508825.1">
    <property type="nucleotide sequence ID" value="NZ_CAAAIK010000004.1"/>
</dbReference>
<dbReference type="Pfam" id="PF00218">
    <property type="entry name" value="IGPS"/>
    <property type="match status" value="1"/>
</dbReference>
<keyword evidence="6 8" id="KW-0057">Aromatic amino acid biosynthesis</keyword>
<dbReference type="PANTHER" id="PTHR22854:SF2">
    <property type="entry name" value="INDOLE-3-GLYCEROL-PHOSPHATE SYNTHASE"/>
    <property type="match status" value="1"/>
</dbReference>
<comment type="pathway">
    <text evidence="2 8">Amino-acid biosynthesis; L-tryptophan biosynthesis; L-tryptophan from chorismate: step 4/5.</text>
</comment>
<dbReference type="AlphaFoldDB" id="A0A0W0XL56"/>